<name>A0A2M8S594_9PAST</name>
<dbReference type="EMBL" id="PHHA01000002">
    <property type="protein sequence ID" value="PJG86268.1"/>
    <property type="molecule type" value="Genomic_DNA"/>
</dbReference>
<proteinExistence type="predicted"/>
<evidence type="ECO:0000259" key="1">
    <source>
        <dbReference type="Pfam" id="PF04536"/>
    </source>
</evidence>
<accession>A0A2M8S594</accession>
<dbReference type="InterPro" id="IPR007621">
    <property type="entry name" value="TPM_dom"/>
</dbReference>
<dbReference type="AlphaFoldDB" id="A0A2M8S594"/>
<evidence type="ECO:0000313" key="2">
    <source>
        <dbReference type="EMBL" id="PJG86268.1"/>
    </source>
</evidence>
<evidence type="ECO:0000313" key="3">
    <source>
        <dbReference type="Proteomes" id="UP000229329"/>
    </source>
</evidence>
<keyword evidence="3" id="KW-1185">Reference proteome</keyword>
<dbReference type="Pfam" id="PF04536">
    <property type="entry name" value="TPM_phosphatase"/>
    <property type="match status" value="1"/>
</dbReference>
<sequence>MALFSRIPIDKSRIEQAIITLEQQSSAELRVYVERHMPKNVNVFDRTFEVFEQLEMDQTVARNGVLIYVAFKDHACCVLGDEGIHAHVGDIFWQEVHEIMIKNFKHEAYTDGIVKAIECIGRELAQYFPRQEDDVDELPNEVIINE</sequence>
<dbReference type="RefSeq" id="WP_100287544.1">
    <property type="nucleotide sequence ID" value="NZ_PHHA01000002.1"/>
</dbReference>
<reference evidence="2 3" key="1">
    <citation type="submission" date="2017-11" db="EMBL/GenBank/DDBJ databases">
        <title>Reclassification of Bisgaard taxon 7 as Conservatibacter flavescens gen. nov., sp. nov.</title>
        <authorList>
            <person name="Christensen H."/>
        </authorList>
    </citation>
    <scope>NUCLEOTIDE SEQUENCE [LARGE SCALE GENOMIC DNA]</scope>
    <source>
        <strain evidence="2 3">7_4</strain>
    </source>
</reference>
<dbReference type="Proteomes" id="UP000229329">
    <property type="component" value="Unassembled WGS sequence"/>
</dbReference>
<protein>
    <recommendedName>
        <fullName evidence="1">TPM domain-containing protein</fullName>
    </recommendedName>
</protein>
<comment type="caution">
    <text evidence="2">The sequence shown here is derived from an EMBL/GenBank/DDBJ whole genome shotgun (WGS) entry which is preliminary data.</text>
</comment>
<dbReference type="OrthoDB" id="5683663at2"/>
<feature type="domain" description="TPM" evidence="1">
    <location>
        <begin position="10"/>
        <end position="121"/>
    </location>
</feature>
<dbReference type="PANTHER" id="PTHR30373:SF8">
    <property type="entry name" value="BLL7265 PROTEIN"/>
    <property type="match status" value="1"/>
</dbReference>
<gene>
    <name evidence="2" type="ORF">CVP05_00160</name>
</gene>
<dbReference type="PANTHER" id="PTHR30373">
    <property type="entry name" value="UPF0603 PROTEIN YGCG"/>
    <property type="match status" value="1"/>
</dbReference>
<dbReference type="Gene3D" id="3.10.310.50">
    <property type="match status" value="1"/>
</dbReference>
<organism evidence="2 3">
    <name type="scientific">Conservatibacter flavescens</name>
    <dbReference type="NCBI Taxonomy" id="28161"/>
    <lineage>
        <taxon>Bacteria</taxon>
        <taxon>Pseudomonadati</taxon>
        <taxon>Pseudomonadota</taxon>
        <taxon>Gammaproteobacteria</taxon>
        <taxon>Pasteurellales</taxon>
        <taxon>Pasteurellaceae</taxon>
        <taxon>Conservatibacter</taxon>
    </lineage>
</organism>